<reference evidence="2" key="1">
    <citation type="submission" date="2021-01" db="EMBL/GenBank/DDBJ databases">
        <title>Caligus Genome Assembly.</title>
        <authorList>
            <person name="Gallardo-Escarate C."/>
        </authorList>
    </citation>
    <scope>NUCLEOTIDE SEQUENCE [LARGE SCALE GENOMIC DNA]</scope>
</reference>
<gene>
    <name evidence="1" type="ORF">FKW44_010692</name>
</gene>
<organism evidence="1 2">
    <name type="scientific">Caligus rogercresseyi</name>
    <name type="common">Sea louse</name>
    <dbReference type="NCBI Taxonomy" id="217165"/>
    <lineage>
        <taxon>Eukaryota</taxon>
        <taxon>Metazoa</taxon>
        <taxon>Ecdysozoa</taxon>
        <taxon>Arthropoda</taxon>
        <taxon>Crustacea</taxon>
        <taxon>Multicrustacea</taxon>
        <taxon>Hexanauplia</taxon>
        <taxon>Copepoda</taxon>
        <taxon>Siphonostomatoida</taxon>
        <taxon>Caligidae</taxon>
        <taxon>Caligus</taxon>
    </lineage>
</organism>
<dbReference type="AlphaFoldDB" id="A0A7T8HGX8"/>
<protein>
    <submittedName>
        <fullName evidence="1">Uncharacterized protein</fullName>
    </submittedName>
</protein>
<feature type="non-terminal residue" evidence="1">
    <location>
        <position position="57"/>
    </location>
</feature>
<proteinExistence type="predicted"/>
<accession>A0A7T8HGX8</accession>
<dbReference type="Proteomes" id="UP000595437">
    <property type="component" value="Chromosome 7"/>
</dbReference>
<keyword evidence="2" id="KW-1185">Reference proteome</keyword>
<sequence length="57" mass="6575">MDGEALNEETYFDGNYAWTKMVFHAIRRQNRFGISAANHMSDFRSVSMWPTSSADLN</sequence>
<evidence type="ECO:0000313" key="1">
    <source>
        <dbReference type="EMBL" id="QQP49878.1"/>
    </source>
</evidence>
<evidence type="ECO:0000313" key="2">
    <source>
        <dbReference type="Proteomes" id="UP000595437"/>
    </source>
</evidence>
<name>A0A7T8HGX8_CALRO</name>
<dbReference type="EMBL" id="CP045896">
    <property type="protein sequence ID" value="QQP49878.1"/>
    <property type="molecule type" value="Genomic_DNA"/>
</dbReference>